<dbReference type="EMBL" id="JACVVK020000100">
    <property type="protein sequence ID" value="KAK7492724.1"/>
    <property type="molecule type" value="Genomic_DNA"/>
</dbReference>
<reference evidence="2 3" key="1">
    <citation type="journal article" date="2023" name="Sci. Data">
        <title>Genome assembly of the Korean intertidal mud-creeper Batillaria attramentaria.</title>
        <authorList>
            <person name="Patra A.K."/>
            <person name="Ho P.T."/>
            <person name="Jun S."/>
            <person name="Lee S.J."/>
            <person name="Kim Y."/>
            <person name="Won Y.J."/>
        </authorList>
    </citation>
    <scope>NUCLEOTIDE SEQUENCE [LARGE SCALE GENOMIC DNA]</scope>
    <source>
        <strain evidence="2">Wonlab-2016</strain>
    </source>
</reference>
<gene>
    <name evidence="2" type="ORF">BaRGS_00016029</name>
</gene>
<evidence type="ECO:0000313" key="3">
    <source>
        <dbReference type="Proteomes" id="UP001519460"/>
    </source>
</evidence>
<protein>
    <submittedName>
        <fullName evidence="2">Uncharacterized protein</fullName>
    </submittedName>
</protein>
<dbReference type="Proteomes" id="UP001519460">
    <property type="component" value="Unassembled WGS sequence"/>
</dbReference>
<proteinExistence type="predicted"/>
<name>A0ABD0KZX6_9CAEN</name>
<keyword evidence="3" id="KW-1185">Reference proteome</keyword>
<evidence type="ECO:0000313" key="2">
    <source>
        <dbReference type="EMBL" id="KAK7492724.1"/>
    </source>
</evidence>
<feature type="compositionally biased region" description="Basic and acidic residues" evidence="1">
    <location>
        <begin position="103"/>
        <end position="130"/>
    </location>
</feature>
<feature type="region of interest" description="Disordered" evidence="1">
    <location>
        <begin position="81"/>
        <end position="148"/>
    </location>
</feature>
<evidence type="ECO:0000256" key="1">
    <source>
        <dbReference type="SAM" id="MobiDB-lite"/>
    </source>
</evidence>
<accession>A0ABD0KZX6</accession>
<sequence>MPDAFHENRRFLHSDATHVHSPFVRAMDQNRQNLHQCLLLGPHATNVEVSRHTGINNIVDEVRRRRWSWLGHALRMNKTRHLHAALRRAPPVGRKRGRPMGTTREKEEWEADGHLAENSGGRDEDSREDVPGGDLLAPYDPAGAKRIN</sequence>
<comment type="caution">
    <text evidence="2">The sequence shown here is derived from an EMBL/GenBank/DDBJ whole genome shotgun (WGS) entry which is preliminary data.</text>
</comment>
<dbReference type="AlphaFoldDB" id="A0ABD0KZX6"/>
<organism evidence="2 3">
    <name type="scientific">Batillaria attramentaria</name>
    <dbReference type="NCBI Taxonomy" id="370345"/>
    <lineage>
        <taxon>Eukaryota</taxon>
        <taxon>Metazoa</taxon>
        <taxon>Spiralia</taxon>
        <taxon>Lophotrochozoa</taxon>
        <taxon>Mollusca</taxon>
        <taxon>Gastropoda</taxon>
        <taxon>Caenogastropoda</taxon>
        <taxon>Sorbeoconcha</taxon>
        <taxon>Cerithioidea</taxon>
        <taxon>Batillariidae</taxon>
        <taxon>Batillaria</taxon>
    </lineage>
</organism>